<dbReference type="InterPro" id="IPR001650">
    <property type="entry name" value="Helicase_C-like"/>
</dbReference>
<evidence type="ECO:0000256" key="9">
    <source>
        <dbReference type="ARBA" id="ARBA00023125"/>
    </source>
</evidence>
<dbReference type="InterPro" id="IPR004589">
    <property type="entry name" value="DNA_helicase_ATP-dep_RecQ"/>
</dbReference>
<dbReference type="EMBL" id="CAMXCT020005768">
    <property type="protein sequence ID" value="CAL1166598.1"/>
    <property type="molecule type" value="Genomic_DNA"/>
</dbReference>
<proteinExistence type="inferred from homology"/>
<feature type="domain" description="RanBP2-type" evidence="14">
    <location>
        <begin position="23"/>
        <end position="52"/>
    </location>
</feature>
<dbReference type="PROSITE" id="PS01358">
    <property type="entry name" value="ZF_RANBP2_1"/>
    <property type="match status" value="2"/>
</dbReference>
<keyword evidence="8" id="KW-0067">ATP-binding</keyword>
<evidence type="ECO:0000256" key="10">
    <source>
        <dbReference type="ARBA" id="ARBA00023235"/>
    </source>
</evidence>
<reference evidence="17" key="1">
    <citation type="submission" date="2022-10" db="EMBL/GenBank/DDBJ databases">
        <authorList>
            <person name="Chen Y."/>
            <person name="Dougan E. K."/>
            <person name="Chan C."/>
            <person name="Rhodes N."/>
            <person name="Thang M."/>
        </authorList>
    </citation>
    <scope>NUCLEOTIDE SEQUENCE</scope>
</reference>
<dbReference type="GO" id="GO:0006281">
    <property type="term" value="P:DNA repair"/>
    <property type="evidence" value="ECO:0007669"/>
    <property type="project" value="TreeGrafter"/>
</dbReference>
<dbReference type="GO" id="GO:0030894">
    <property type="term" value="C:replisome"/>
    <property type="evidence" value="ECO:0007669"/>
    <property type="project" value="TreeGrafter"/>
</dbReference>
<dbReference type="GO" id="GO:0043138">
    <property type="term" value="F:3'-5' DNA helicase activity"/>
    <property type="evidence" value="ECO:0007669"/>
    <property type="project" value="UniProtKB-EC"/>
</dbReference>
<evidence type="ECO:0000313" key="19">
    <source>
        <dbReference type="Proteomes" id="UP001152797"/>
    </source>
</evidence>
<dbReference type="EMBL" id="CAMXCT030005768">
    <property type="protein sequence ID" value="CAL4800535.1"/>
    <property type="molecule type" value="Genomic_DNA"/>
</dbReference>
<dbReference type="GO" id="GO:0003677">
    <property type="term" value="F:DNA binding"/>
    <property type="evidence" value="ECO:0007669"/>
    <property type="project" value="UniProtKB-KW"/>
</dbReference>
<dbReference type="GO" id="GO:0005737">
    <property type="term" value="C:cytoplasm"/>
    <property type="evidence" value="ECO:0007669"/>
    <property type="project" value="TreeGrafter"/>
</dbReference>
<dbReference type="PANTHER" id="PTHR13710">
    <property type="entry name" value="DNA HELICASE RECQ FAMILY MEMBER"/>
    <property type="match status" value="1"/>
</dbReference>
<dbReference type="Pfam" id="PF00271">
    <property type="entry name" value="Helicase_C"/>
    <property type="match status" value="1"/>
</dbReference>
<dbReference type="AlphaFoldDB" id="A0A9P1DNB1"/>
<evidence type="ECO:0000256" key="5">
    <source>
        <dbReference type="ARBA" id="ARBA00022801"/>
    </source>
</evidence>
<evidence type="ECO:0000313" key="18">
    <source>
        <dbReference type="EMBL" id="CAL1166598.1"/>
    </source>
</evidence>
<feature type="domain" description="Helicase ATP-binding" evidence="15">
    <location>
        <begin position="169"/>
        <end position="356"/>
    </location>
</feature>
<dbReference type="PROSITE" id="PS51194">
    <property type="entry name" value="HELICASE_CTER"/>
    <property type="match status" value="1"/>
</dbReference>
<keyword evidence="9" id="KW-0238">DNA-binding</keyword>
<dbReference type="GO" id="GO:0016787">
    <property type="term" value="F:hydrolase activity"/>
    <property type="evidence" value="ECO:0007669"/>
    <property type="project" value="UniProtKB-KW"/>
</dbReference>
<dbReference type="SMART" id="SM00547">
    <property type="entry name" value="ZnF_RBZ"/>
    <property type="match status" value="2"/>
</dbReference>
<evidence type="ECO:0000256" key="13">
    <source>
        <dbReference type="PROSITE-ProRule" id="PRU00322"/>
    </source>
</evidence>
<dbReference type="Proteomes" id="UP001152797">
    <property type="component" value="Unassembled WGS sequence"/>
</dbReference>
<keyword evidence="10" id="KW-0413">Isomerase</keyword>
<dbReference type="SUPFAM" id="SSF52540">
    <property type="entry name" value="P-loop containing nucleoside triphosphate hydrolases"/>
    <property type="match status" value="1"/>
</dbReference>
<feature type="domain" description="Helicase C-terminal" evidence="16">
    <location>
        <begin position="386"/>
        <end position="569"/>
    </location>
</feature>
<evidence type="ECO:0000256" key="8">
    <source>
        <dbReference type="ARBA" id="ARBA00022840"/>
    </source>
</evidence>
<dbReference type="Pfam" id="PF00270">
    <property type="entry name" value="DEAD"/>
    <property type="match status" value="1"/>
</dbReference>
<gene>
    <name evidence="17" type="ORF">C1SCF055_LOCUS38213</name>
</gene>
<dbReference type="InterPro" id="IPR036443">
    <property type="entry name" value="Znf_RanBP2_sf"/>
</dbReference>
<dbReference type="SMART" id="SM00487">
    <property type="entry name" value="DEXDc"/>
    <property type="match status" value="1"/>
</dbReference>
<dbReference type="OrthoDB" id="10261556at2759"/>
<comment type="caution">
    <text evidence="17">The sequence shown here is derived from an EMBL/GenBank/DDBJ whole genome shotgun (WGS) entry which is preliminary data.</text>
</comment>
<dbReference type="EC" id="5.6.2.4" evidence="12"/>
<evidence type="ECO:0000256" key="2">
    <source>
        <dbReference type="ARBA" id="ARBA00022723"/>
    </source>
</evidence>
<keyword evidence="4 13" id="KW-0863">Zinc-finger</keyword>
<dbReference type="PANTHER" id="PTHR13710:SF105">
    <property type="entry name" value="ATP-DEPENDENT DNA HELICASE Q1"/>
    <property type="match status" value="1"/>
</dbReference>
<dbReference type="InterPro" id="IPR027417">
    <property type="entry name" value="P-loop_NTPase"/>
</dbReference>
<dbReference type="PROSITE" id="PS51192">
    <property type="entry name" value="HELICASE_ATP_BIND_1"/>
    <property type="match status" value="1"/>
</dbReference>
<dbReference type="Gene3D" id="3.40.50.300">
    <property type="entry name" value="P-loop containing nucleotide triphosphate hydrolases"/>
    <property type="match status" value="2"/>
</dbReference>
<evidence type="ECO:0000256" key="7">
    <source>
        <dbReference type="ARBA" id="ARBA00022833"/>
    </source>
</evidence>
<reference evidence="18" key="2">
    <citation type="submission" date="2024-04" db="EMBL/GenBank/DDBJ databases">
        <authorList>
            <person name="Chen Y."/>
            <person name="Shah S."/>
            <person name="Dougan E. K."/>
            <person name="Thang M."/>
            <person name="Chan C."/>
        </authorList>
    </citation>
    <scope>NUCLEOTIDE SEQUENCE [LARGE SCALE GENOMIC DNA]</scope>
</reference>
<organism evidence="17">
    <name type="scientific">Cladocopium goreaui</name>
    <dbReference type="NCBI Taxonomy" id="2562237"/>
    <lineage>
        <taxon>Eukaryota</taxon>
        <taxon>Sar</taxon>
        <taxon>Alveolata</taxon>
        <taxon>Dinophyceae</taxon>
        <taxon>Suessiales</taxon>
        <taxon>Symbiodiniaceae</taxon>
        <taxon>Cladocopium</taxon>
    </lineage>
</organism>
<protein>
    <recommendedName>
        <fullName evidence="12">DNA 3'-5' helicase</fullName>
        <ecNumber evidence="12">5.6.2.4</ecNumber>
    </recommendedName>
</protein>
<evidence type="ECO:0000256" key="6">
    <source>
        <dbReference type="ARBA" id="ARBA00022806"/>
    </source>
</evidence>
<evidence type="ECO:0000259" key="16">
    <source>
        <dbReference type="PROSITE" id="PS51194"/>
    </source>
</evidence>
<dbReference type="GO" id="GO:0006310">
    <property type="term" value="P:DNA recombination"/>
    <property type="evidence" value="ECO:0007669"/>
    <property type="project" value="InterPro"/>
</dbReference>
<keyword evidence="6" id="KW-0347">Helicase</keyword>
<dbReference type="CDD" id="cd17920">
    <property type="entry name" value="DEXHc_RecQ"/>
    <property type="match status" value="1"/>
</dbReference>
<dbReference type="EMBL" id="CAMXCT010005768">
    <property type="protein sequence ID" value="CAI4013223.1"/>
    <property type="molecule type" value="Genomic_DNA"/>
</dbReference>
<dbReference type="GO" id="GO:0005524">
    <property type="term" value="F:ATP binding"/>
    <property type="evidence" value="ECO:0007669"/>
    <property type="project" value="UniProtKB-KW"/>
</dbReference>
<accession>A0A9P1DNB1</accession>
<evidence type="ECO:0000259" key="15">
    <source>
        <dbReference type="PROSITE" id="PS51192"/>
    </source>
</evidence>
<dbReference type="Gene3D" id="2.30.30.380">
    <property type="entry name" value="Zn-finger domain of Sec23/24"/>
    <property type="match status" value="1"/>
</dbReference>
<comment type="similarity">
    <text evidence="1">Belongs to the helicase family. RecQ subfamily.</text>
</comment>
<evidence type="ECO:0000313" key="17">
    <source>
        <dbReference type="EMBL" id="CAI4013223.1"/>
    </source>
</evidence>
<dbReference type="PROSITE" id="PS50199">
    <property type="entry name" value="ZF_RANBP2_2"/>
    <property type="match status" value="2"/>
</dbReference>
<keyword evidence="3" id="KW-0547">Nucleotide-binding</keyword>
<keyword evidence="2" id="KW-0479">Metal-binding</keyword>
<dbReference type="SMART" id="SM00490">
    <property type="entry name" value="HELICc"/>
    <property type="match status" value="1"/>
</dbReference>
<evidence type="ECO:0000256" key="4">
    <source>
        <dbReference type="ARBA" id="ARBA00022771"/>
    </source>
</evidence>
<evidence type="ECO:0000256" key="1">
    <source>
        <dbReference type="ARBA" id="ARBA00005446"/>
    </source>
</evidence>
<dbReference type="InterPro" id="IPR001876">
    <property type="entry name" value="Znf_RanBP2"/>
</dbReference>
<evidence type="ECO:0000256" key="3">
    <source>
        <dbReference type="ARBA" id="ARBA00022741"/>
    </source>
</evidence>
<dbReference type="InterPro" id="IPR014001">
    <property type="entry name" value="Helicase_ATP-bd"/>
</dbReference>
<feature type="domain" description="RanBP2-type" evidence="14">
    <location>
        <begin position="64"/>
        <end position="93"/>
    </location>
</feature>
<dbReference type="GO" id="GO:0008270">
    <property type="term" value="F:zinc ion binding"/>
    <property type="evidence" value="ECO:0007669"/>
    <property type="project" value="UniProtKB-KW"/>
</dbReference>
<name>A0A9P1DNB1_9DINO</name>
<evidence type="ECO:0000256" key="12">
    <source>
        <dbReference type="ARBA" id="ARBA00034808"/>
    </source>
</evidence>
<sequence>MLQLKNLKSDVIDVEDIDAVDTSVATWTCSVCTLCNQSKQALCEACGNPKSQGDSNDSTAVFATEVQWACVRCTFLNTFTANACDVCQERRPMATVTEKKCSNQTNAVQTPIGGVSTTLGSNAPTTVSEKGATCDSMCKTTRGVPNDLQAALHRLVDSGSFRSGQLEVVQALLAGEDVLYVFPTGAGKSLCYQLPALLSKGKFALVISPLIALMEDQIRSLRKRGISAVALHSELTAVERKDILAAIGQQQRPRELKGFFTQSANAPKLVYLSPELATSSNFSEYLRLWSAQIALVAIDEAHCVSKWGHDFRPCYRNLHQVRSLLPTNIPWAACTATATAKVRSDVAENLGLKGSPLREVLLPFDRQNLRYGVIQRREDSKYTQPAYADLITLTSSQPPDSSGIIYCQRQKDCEHVAELLQENGISAMPFHAGLCKNRKRAAFEAFIGKPFEDKTARNGKAKNAKTETSPEKVRVLVATIAFGMGVDKADVRFVFHAAPPKSLSAYYQESGRAGRDGKPALCVMFFTENDFSVAKQLITSRGAWSGASATSEIALQELQAVPETSPEVLKSADPADPADPSLGLQLQENAGNGRGFLLNYRVYNQRPKPFLWCIKALTKPVGALGSTAEKPWIRPLGCSHGSETCKQSRSEHEDSAAFHMVKF</sequence>
<evidence type="ECO:0000256" key="11">
    <source>
        <dbReference type="ARBA" id="ARBA00034617"/>
    </source>
</evidence>
<keyword evidence="19" id="KW-1185">Reference proteome</keyword>
<dbReference type="GO" id="GO:0009378">
    <property type="term" value="F:four-way junction helicase activity"/>
    <property type="evidence" value="ECO:0007669"/>
    <property type="project" value="TreeGrafter"/>
</dbReference>
<keyword evidence="7" id="KW-0862">Zinc</keyword>
<evidence type="ECO:0000259" key="14">
    <source>
        <dbReference type="PROSITE" id="PS50199"/>
    </source>
</evidence>
<keyword evidence="5" id="KW-0378">Hydrolase</keyword>
<dbReference type="NCBIfam" id="TIGR00614">
    <property type="entry name" value="recQ_fam"/>
    <property type="match status" value="1"/>
</dbReference>
<comment type="catalytic activity">
    <reaction evidence="11">
        <text>Couples ATP hydrolysis with the unwinding of duplex DNA by translocating in the 3'-5' direction.</text>
        <dbReference type="EC" id="5.6.2.4"/>
    </reaction>
</comment>
<dbReference type="SUPFAM" id="SSF90209">
    <property type="entry name" value="Ran binding protein zinc finger-like"/>
    <property type="match status" value="2"/>
</dbReference>
<dbReference type="InterPro" id="IPR011545">
    <property type="entry name" value="DEAD/DEAH_box_helicase_dom"/>
</dbReference>